<dbReference type="GO" id="GO:0003700">
    <property type="term" value="F:DNA-binding transcription factor activity"/>
    <property type="evidence" value="ECO:0007669"/>
    <property type="project" value="InterPro"/>
</dbReference>
<feature type="region of interest" description="Disordered" evidence="4">
    <location>
        <begin position="1"/>
        <end position="48"/>
    </location>
</feature>
<dbReference type="PANTHER" id="PTHR33388">
    <property type="entry name" value="OS01G0212500 PROTEIN"/>
    <property type="match status" value="1"/>
</dbReference>
<reference evidence="5 6" key="1">
    <citation type="journal article" date="2018" name="Science">
        <title>The opium poppy genome and morphinan production.</title>
        <authorList>
            <person name="Guo L."/>
            <person name="Winzer T."/>
            <person name="Yang X."/>
            <person name="Li Y."/>
            <person name="Ning Z."/>
            <person name="He Z."/>
            <person name="Teodor R."/>
            <person name="Lu Y."/>
            <person name="Bowser T.A."/>
            <person name="Graham I.A."/>
            <person name="Ye K."/>
        </authorList>
    </citation>
    <scope>NUCLEOTIDE SEQUENCE [LARGE SCALE GENOMIC DNA]</scope>
    <source>
        <strain evidence="6">cv. HN1</strain>
        <tissue evidence="5">Leaves</tissue>
    </source>
</reference>
<keyword evidence="1" id="KW-0678">Repressor</keyword>
<keyword evidence="3" id="KW-0804">Transcription</keyword>
<evidence type="ECO:0000256" key="3">
    <source>
        <dbReference type="ARBA" id="ARBA00023163"/>
    </source>
</evidence>
<dbReference type="InterPro" id="IPR040356">
    <property type="entry name" value="SPEAR"/>
</dbReference>
<sequence length="202" mass="22207">MGSSYFGELSIGGGSNGRSTSSGSGSSSKKGKKSNSDKPKQPQRGLGVAQLEKIRLHQQLGCAYVPPNSPFHHHQEDVRVLETTNSSIPSSSYSSSPSYGYHPQHHHPNIMMGYREMEGTDARYLDAQSCNTTRWSNQNNGLFGGQYATQPGMTRPLMSFNLEDSAQTRKTRKDRCNSMGSSSQYSGEYSNEEIDLDLKLSL</sequence>
<evidence type="ECO:0000256" key="2">
    <source>
        <dbReference type="ARBA" id="ARBA00023015"/>
    </source>
</evidence>
<evidence type="ECO:0000313" key="6">
    <source>
        <dbReference type="Proteomes" id="UP000316621"/>
    </source>
</evidence>
<dbReference type="OMA" id="NDLYERT"/>
<accession>A0A4Y7KQQ5</accession>
<dbReference type="Gramene" id="RZC75673">
    <property type="protein sequence ID" value="RZC75673"/>
    <property type="gene ID" value="C5167_051155"/>
</dbReference>
<evidence type="ECO:0000256" key="4">
    <source>
        <dbReference type="SAM" id="MobiDB-lite"/>
    </source>
</evidence>
<keyword evidence="6" id="KW-1185">Reference proteome</keyword>
<dbReference type="Proteomes" id="UP000316621">
    <property type="component" value="Chromosome 8"/>
</dbReference>
<evidence type="ECO:0000256" key="1">
    <source>
        <dbReference type="ARBA" id="ARBA00022491"/>
    </source>
</evidence>
<feature type="compositionally biased region" description="Polar residues" evidence="4">
    <location>
        <begin position="178"/>
        <end position="189"/>
    </location>
</feature>
<name>A0A4Y7KQQ5_PAPSO</name>
<dbReference type="EMBL" id="CM010722">
    <property type="protein sequence ID" value="RZC75673.1"/>
    <property type="molecule type" value="Genomic_DNA"/>
</dbReference>
<proteinExistence type="predicted"/>
<feature type="region of interest" description="Disordered" evidence="4">
    <location>
        <begin position="166"/>
        <end position="191"/>
    </location>
</feature>
<keyword evidence="2" id="KW-0805">Transcription regulation</keyword>
<organism evidence="5 6">
    <name type="scientific">Papaver somniferum</name>
    <name type="common">Opium poppy</name>
    <dbReference type="NCBI Taxonomy" id="3469"/>
    <lineage>
        <taxon>Eukaryota</taxon>
        <taxon>Viridiplantae</taxon>
        <taxon>Streptophyta</taxon>
        <taxon>Embryophyta</taxon>
        <taxon>Tracheophyta</taxon>
        <taxon>Spermatophyta</taxon>
        <taxon>Magnoliopsida</taxon>
        <taxon>Ranunculales</taxon>
        <taxon>Papaveraceae</taxon>
        <taxon>Papaveroideae</taxon>
        <taxon>Papaver</taxon>
    </lineage>
</organism>
<dbReference type="PANTHER" id="PTHR33388:SF18">
    <property type="entry name" value="PROTEIN SPEAR1"/>
    <property type="match status" value="1"/>
</dbReference>
<gene>
    <name evidence="5" type="ORF">C5167_051155</name>
</gene>
<evidence type="ECO:0000313" key="5">
    <source>
        <dbReference type="EMBL" id="RZC75673.1"/>
    </source>
</evidence>
<feature type="compositionally biased region" description="Low complexity" evidence="4">
    <location>
        <begin position="17"/>
        <end position="28"/>
    </location>
</feature>
<dbReference type="OrthoDB" id="653455at2759"/>
<protein>
    <submittedName>
        <fullName evidence="5">Uncharacterized protein</fullName>
    </submittedName>
</protein>
<dbReference type="AlphaFoldDB" id="A0A4Y7KQQ5"/>